<feature type="compositionally biased region" description="Basic residues" evidence="1">
    <location>
        <begin position="54"/>
        <end position="64"/>
    </location>
</feature>
<dbReference type="OrthoDB" id="10068685at2759"/>
<gene>
    <name evidence="2" type="ORF">MCOR_18640</name>
</gene>
<protein>
    <submittedName>
        <fullName evidence="2">Uncharacterized protein</fullName>
    </submittedName>
</protein>
<dbReference type="AlphaFoldDB" id="A0A6J8BFU9"/>
<evidence type="ECO:0000313" key="2">
    <source>
        <dbReference type="EMBL" id="CAC5382848.1"/>
    </source>
</evidence>
<accession>A0A6J8BFU9</accession>
<dbReference type="EMBL" id="CACVKT020003265">
    <property type="protein sequence ID" value="CAC5382848.1"/>
    <property type="molecule type" value="Genomic_DNA"/>
</dbReference>
<name>A0A6J8BFU9_MYTCO</name>
<keyword evidence="3" id="KW-1185">Reference proteome</keyword>
<dbReference type="Proteomes" id="UP000507470">
    <property type="component" value="Unassembled WGS sequence"/>
</dbReference>
<feature type="region of interest" description="Disordered" evidence="1">
    <location>
        <begin position="1"/>
        <end position="75"/>
    </location>
</feature>
<evidence type="ECO:0000256" key="1">
    <source>
        <dbReference type="SAM" id="MobiDB-lite"/>
    </source>
</evidence>
<evidence type="ECO:0000313" key="3">
    <source>
        <dbReference type="Proteomes" id="UP000507470"/>
    </source>
</evidence>
<proteinExistence type="predicted"/>
<reference evidence="2 3" key="1">
    <citation type="submission" date="2020-06" db="EMBL/GenBank/DDBJ databases">
        <authorList>
            <person name="Li R."/>
            <person name="Bekaert M."/>
        </authorList>
    </citation>
    <scope>NUCLEOTIDE SEQUENCE [LARGE SCALE GENOMIC DNA]</scope>
    <source>
        <strain evidence="3">wild</strain>
    </source>
</reference>
<organism evidence="2 3">
    <name type="scientific">Mytilus coruscus</name>
    <name type="common">Sea mussel</name>
    <dbReference type="NCBI Taxonomy" id="42192"/>
    <lineage>
        <taxon>Eukaryota</taxon>
        <taxon>Metazoa</taxon>
        <taxon>Spiralia</taxon>
        <taxon>Lophotrochozoa</taxon>
        <taxon>Mollusca</taxon>
        <taxon>Bivalvia</taxon>
        <taxon>Autobranchia</taxon>
        <taxon>Pteriomorphia</taxon>
        <taxon>Mytilida</taxon>
        <taxon>Mytiloidea</taxon>
        <taxon>Mytilidae</taxon>
        <taxon>Mytilinae</taxon>
        <taxon>Mytilus</taxon>
    </lineage>
</organism>
<sequence>MDAEDSRSSRSRSNSPQNESTDSDSNETAKADQGRARGIGRGRVRGRGRDNPRRARGRGPRRGRGATQAAGPNRAEVAAATIEERNRKMEERIDRMTEANAKDYLRRFVNDHPGYAFDVIDHDDTQHGEMPTEAERRCCGRASQNCYSRLPDFYLIVLDEAVLHVARRLREELLVMPQDDNFNSK</sequence>